<name>A0A1I4VUT0_9PROT</name>
<reference evidence="2" key="1">
    <citation type="submission" date="2016-10" db="EMBL/GenBank/DDBJ databases">
        <authorList>
            <person name="Varghese N."/>
            <person name="Submissions S."/>
        </authorList>
    </citation>
    <scope>NUCLEOTIDE SEQUENCE [LARGE SCALE GENOMIC DNA]</scope>
    <source>
        <strain evidence="2">Nm44</strain>
    </source>
</reference>
<dbReference type="EMBL" id="FOUB01000091">
    <property type="protein sequence ID" value="SFN04945.1"/>
    <property type="molecule type" value="Genomic_DNA"/>
</dbReference>
<gene>
    <name evidence="1" type="ORF">SAMN05421863_10911</name>
</gene>
<evidence type="ECO:0000313" key="1">
    <source>
        <dbReference type="EMBL" id="SFN04945.1"/>
    </source>
</evidence>
<dbReference type="Proteomes" id="UP000183287">
    <property type="component" value="Unassembled WGS sequence"/>
</dbReference>
<accession>A0A1I4VUT0</accession>
<evidence type="ECO:0000313" key="2">
    <source>
        <dbReference type="Proteomes" id="UP000183287"/>
    </source>
</evidence>
<sequence>MSAIHPVALQTRVPSRLLSHWPASAFPDPRDPGIAIHLSQAFGGIQGAIGDNCAQADVLLQLSYVLLNRLFKAGFISMITA</sequence>
<keyword evidence="2" id="KW-1185">Reference proteome</keyword>
<protein>
    <submittedName>
        <fullName evidence="1">Uncharacterized protein</fullName>
    </submittedName>
</protein>
<organism evidence="1 2">
    <name type="scientific">Nitrosomonas communis</name>
    <dbReference type="NCBI Taxonomy" id="44574"/>
    <lineage>
        <taxon>Bacteria</taxon>
        <taxon>Pseudomonadati</taxon>
        <taxon>Pseudomonadota</taxon>
        <taxon>Betaproteobacteria</taxon>
        <taxon>Nitrosomonadales</taxon>
        <taxon>Nitrosomonadaceae</taxon>
        <taxon>Nitrosomonas</taxon>
    </lineage>
</organism>
<proteinExistence type="predicted"/>
<dbReference type="AlphaFoldDB" id="A0A1I4VUT0"/>